<protein>
    <submittedName>
        <fullName evidence="3">Nitrile hydratase accessory protein</fullName>
    </submittedName>
</protein>
<accession>A0A537KBY0</accession>
<dbReference type="InterPro" id="IPR042262">
    <property type="entry name" value="CN_hydtase_beta_C"/>
</dbReference>
<dbReference type="AlphaFoldDB" id="A0A537KBY0"/>
<dbReference type="Proteomes" id="UP000318509">
    <property type="component" value="Unassembled WGS sequence"/>
</dbReference>
<feature type="region of interest" description="Disordered" evidence="1">
    <location>
        <begin position="1"/>
        <end position="31"/>
    </location>
</feature>
<organism evidence="3 4">
    <name type="scientific">Candidatus Segetimicrobium genomatis</name>
    <dbReference type="NCBI Taxonomy" id="2569760"/>
    <lineage>
        <taxon>Bacteria</taxon>
        <taxon>Bacillati</taxon>
        <taxon>Candidatus Sysuimicrobiota</taxon>
        <taxon>Candidatus Sysuimicrobiia</taxon>
        <taxon>Candidatus Sysuimicrobiales</taxon>
        <taxon>Candidatus Segetimicrobiaceae</taxon>
        <taxon>Candidatus Segetimicrobium</taxon>
    </lineage>
</organism>
<dbReference type="Gene3D" id="1.10.472.20">
    <property type="entry name" value="Nitrile hydratase, beta subunit"/>
    <property type="match status" value="1"/>
</dbReference>
<evidence type="ECO:0000313" key="3">
    <source>
        <dbReference type="EMBL" id="TMI93016.1"/>
    </source>
</evidence>
<dbReference type="InterPro" id="IPR023808">
    <property type="entry name" value="Nitrile_Hydratase_acc_put"/>
</dbReference>
<gene>
    <name evidence="3" type="ORF">E6H00_01875</name>
</gene>
<reference evidence="3 4" key="1">
    <citation type="journal article" date="2019" name="Nat. Microbiol.">
        <title>Mediterranean grassland soil C-N compound turnover is dependent on rainfall and depth, and is mediated by genomically divergent microorganisms.</title>
        <authorList>
            <person name="Diamond S."/>
            <person name="Andeer P.F."/>
            <person name="Li Z."/>
            <person name="Crits-Christoph A."/>
            <person name="Burstein D."/>
            <person name="Anantharaman K."/>
            <person name="Lane K.R."/>
            <person name="Thomas B.C."/>
            <person name="Pan C."/>
            <person name="Northen T.R."/>
            <person name="Banfield J.F."/>
        </authorList>
    </citation>
    <scope>NUCLEOTIDE SEQUENCE [LARGE SCALE GENOMIC DNA]</scope>
    <source>
        <strain evidence="3">NP_3</strain>
    </source>
</reference>
<evidence type="ECO:0000313" key="4">
    <source>
        <dbReference type="Proteomes" id="UP000318509"/>
    </source>
</evidence>
<name>A0A537KBY0_9BACT</name>
<evidence type="ECO:0000259" key="2">
    <source>
        <dbReference type="Pfam" id="PF21006"/>
    </source>
</evidence>
<comment type="caution">
    <text evidence="3">The sequence shown here is derived from an EMBL/GenBank/DDBJ whole genome shotgun (WGS) entry which is preliminary data.</text>
</comment>
<sequence>MNQAGRPSIDNAAASPRIDAEGPGAPPRRNGELVFQAPWEGRAFGLAVALGEEGLFAWEAFRTRLIAAIAASDRRPEGERRAYYESWLGALQRLLVDRGILTAAEIEDRMRQFATGQRDIVNPGAP</sequence>
<dbReference type="InterPro" id="IPR049054">
    <property type="entry name" value="CN_hydtase_beta-like_N"/>
</dbReference>
<dbReference type="SUPFAM" id="SSF50090">
    <property type="entry name" value="Electron transport accessory proteins"/>
    <property type="match status" value="1"/>
</dbReference>
<dbReference type="NCBIfam" id="TIGR03889">
    <property type="entry name" value="nitrile_acc"/>
    <property type="match status" value="1"/>
</dbReference>
<dbReference type="Pfam" id="PF21006">
    <property type="entry name" value="NHase_beta_N"/>
    <property type="match status" value="1"/>
</dbReference>
<proteinExistence type="predicted"/>
<feature type="domain" description="Nitrile hydratase beta subunit-like N-terminal" evidence="2">
    <location>
        <begin position="30"/>
        <end position="115"/>
    </location>
</feature>
<dbReference type="InterPro" id="IPR008990">
    <property type="entry name" value="Elect_transpt_acc-like_dom_sf"/>
</dbReference>
<evidence type="ECO:0000256" key="1">
    <source>
        <dbReference type="SAM" id="MobiDB-lite"/>
    </source>
</evidence>
<dbReference type="EMBL" id="VBAK01000042">
    <property type="protein sequence ID" value="TMI93016.1"/>
    <property type="molecule type" value="Genomic_DNA"/>
</dbReference>